<evidence type="ECO:0000256" key="4">
    <source>
        <dbReference type="ARBA" id="ARBA00022475"/>
    </source>
</evidence>
<dbReference type="GO" id="GO:0016887">
    <property type="term" value="F:ATP hydrolysis activity"/>
    <property type="evidence" value="ECO:0007669"/>
    <property type="project" value="InterPro"/>
</dbReference>
<evidence type="ECO:0000256" key="2">
    <source>
        <dbReference type="ARBA" id="ARBA00005417"/>
    </source>
</evidence>
<dbReference type="InterPro" id="IPR003593">
    <property type="entry name" value="AAA+_ATPase"/>
</dbReference>
<evidence type="ECO:0000256" key="3">
    <source>
        <dbReference type="ARBA" id="ARBA00022448"/>
    </source>
</evidence>
<sequence>MSTANPAHRAAASPQAPAPYPILELIKLHKRFGDHVVLEAVDLRIEPGELVCVIGPSGSGKSTMLRLCNQLERACGGQVIFDGQDLTSPLVSIDRVRRQIGMVFQQFNLYPHLRALGNVSLALKRVARLPRREAQAIALDALARVGMREHANAWPSTLSGGQQQRVAIARAIAMSPKIVLFDEPTSALDPTLVGSVLAVMRRLREEGMTMLVVTHEMQFARAVADRVVFMADGKVIEQGPPEQLFTTPRDPRTAAFIKGESN</sequence>
<dbReference type="InterPro" id="IPR017871">
    <property type="entry name" value="ABC_transporter-like_CS"/>
</dbReference>
<keyword evidence="11" id="KW-1185">Reference proteome</keyword>
<keyword evidence="8" id="KW-0472">Membrane</keyword>
<dbReference type="EMBL" id="CP015243">
    <property type="protein sequence ID" value="ANF57128.1"/>
    <property type="molecule type" value="Genomic_DNA"/>
</dbReference>
<dbReference type="SMART" id="SM00382">
    <property type="entry name" value="AAA"/>
    <property type="match status" value="1"/>
</dbReference>
<organism evidence="10 11">
    <name type="scientific">Halotalea alkalilenta</name>
    <dbReference type="NCBI Taxonomy" id="376489"/>
    <lineage>
        <taxon>Bacteria</taxon>
        <taxon>Pseudomonadati</taxon>
        <taxon>Pseudomonadota</taxon>
        <taxon>Gammaproteobacteria</taxon>
        <taxon>Oceanospirillales</taxon>
        <taxon>Halomonadaceae</taxon>
        <taxon>Halotalea</taxon>
    </lineage>
</organism>
<keyword evidence="7" id="KW-0029">Amino-acid transport</keyword>
<evidence type="ECO:0000256" key="6">
    <source>
        <dbReference type="ARBA" id="ARBA00022840"/>
    </source>
</evidence>
<evidence type="ECO:0000256" key="1">
    <source>
        <dbReference type="ARBA" id="ARBA00004417"/>
    </source>
</evidence>
<dbReference type="GO" id="GO:0015424">
    <property type="term" value="F:ABC-type amino acid transporter activity"/>
    <property type="evidence" value="ECO:0007669"/>
    <property type="project" value="InterPro"/>
</dbReference>
<dbReference type="CDD" id="cd03262">
    <property type="entry name" value="ABC_HisP_GlnQ"/>
    <property type="match status" value="1"/>
</dbReference>
<dbReference type="PROSITE" id="PS50893">
    <property type="entry name" value="ABC_TRANSPORTER_2"/>
    <property type="match status" value="1"/>
</dbReference>
<dbReference type="SUPFAM" id="SSF52540">
    <property type="entry name" value="P-loop containing nucleoside triphosphate hydrolases"/>
    <property type="match status" value="1"/>
</dbReference>
<dbReference type="AlphaFoldDB" id="A0A172YD19"/>
<evidence type="ECO:0000256" key="7">
    <source>
        <dbReference type="ARBA" id="ARBA00022970"/>
    </source>
</evidence>
<dbReference type="PROSITE" id="PS00211">
    <property type="entry name" value="ABC_TRANSPORTER_1"/>
    <property type="match status" value="1"/>
</dbReference>
<proteinExistence type="inferred from homology"/>
<evidence type="ECO:0000313" key="10">
    <source>
        <dbReference type="EMBL" id="ANF57128.1"/>
    </source>
</evidence>
<reference evidence="10 11" key="1">
    <citation type="submission" date="2016-04" db="EMBL/GenBank/DDBJ databases">
        <title>Complete Genome Sequence of Halotalea alkalilenta IHB B 13600.</title>
        <authorList>
            <person name="Swarnkar M.K."/>
            <person name="Sharma A."/>
            <person name="Kaushal K."/>
            <person name="Soni R."/>
            <person name="Rana S."/>
            <person name="Singh A.K."/>
            <person name="Gulati A."/>
        </authorList>
    </citation>
    <scope>NUCLEOTIDE SEQUENCE [LARGE SCALE GENOMIC DNA]</scope>
    <source>
        <strain evidence="10 11">IHB B 13600</strain>
    </source>
</reference>
<protein>
    <submittedName>
        <fullName evidence="10">Ectoine/hydroxyectoine ABC transporter ATP-binding protein EhuA</fullName>
    </submittedName>
</protein>
<keyword evidence="3" id="KW-0813">Transport</keyword>
<dbReference type="InterPro" id="IPR003439">
    <property type="entry name" value="ABC_transporter-like_ATP-bd"/>
</dbReference>
<keyword evidence="6 10" id="KW-0067">ATP-binding</keyword>
<dbReference type="Proteomes" id="UP000077875">
    <property type="component" value="Chromosome"/>
</dbReference>
<accession>A0A172YD19</accession>
<keyword evidence="4" id="KW-1003">Cell membrane</keyword>
<dbReference type="STRING" id="376489.A5892_06330"/>
<feature type="domain" description="ABC transporter" evidence="9">
    <location>
        <begin position="23"/>
        <end position="257"/>
    </location>
</feature>
<dbReference type="Gene3D" id="3.40.50.300">
    <property type="entry name" value="P-loop containing nucleotide triphosphate hydrolases"/>
    <property type="match status" value="1"/>
</dbReference>
<evidence type="ECO:0000313" key="11">
    <source>
        <dbReference type="Proteomes" id="UP000077875"/>
    </source>
</evidence>
<dbReference type="PANTHER" id="PTHR43166">
    <property type="entry name" value="AMINO ACID IMPORT ATP-BINDING PROTEIN"/>
    <property type="match status" value="1"/>
</dbReference>
<evidence type="ECO:0000256" key="8">
    <source>
        <dbReference type="ARBA" id="ARBA00023136"/>
    </source>
</evidence>
<dbReference type="InterPro" id="IPR050086">
    <property type="entry name" value="MetN_ABC_transporter-like"/>
</dbReference>
<dbReference type="GO" id="GO:0005886">
    <property type="term" value="C:plasma membrane"/>
    <property type="evidence" value="ECO:0007669"/>
    <property type="project" value="UniProtKB-SubCell"/>
</dbReference>
<dbReference type="InterPro" id="IPR030679">
    <property type="entry name" value="ABC_ATPase_HisP-typ"/>
</dbReference>
<name>A0A172YD19_9GAMM</name>
<comment type="similarity">
    <text evidence="2">Belongs to the ABC transporter superfamily.</text>
</comment>
<dbReference type="InterPro" id="IPR027417">
    <property type="entry name" value="P-loop_NTPase"/>
</dbReference>
<dbReference type="PIRSF" id="PIRSF039085">
    <property type="entry name" value="ABC_ATPase_HisP"/>
    <property type="match status" value="1"/>
</dbReference>
<dbReference type="RefSeq" id="WP_064122086.1">
    <property type="nucleotide sequence ID" value="NZ_CP015243.1"/>
</dbReference>
<dbReference type="KEGG" id="haa:A5892_06330"/>
<evidence type="ECO:0000256" key="5">
    <source>
        <dbReference type="ARBA" id="ARBA00022741"/>
    </source>
</evidence>
<dbReference type="PANTHER" id="PTHR43166:SF9">
    <property type="entry name" value="GLUTAMATE_ASPARTATE IMPORT ATP-BINDING PROTEIN GLTL"/>
    <property type="match status" value="1"/>
</dbReference>
<evidence type="ECO:0000259" key="9">
    <source>
        <dbReference type="PROSITE" id="PS50893"/>
    </source>
</evidence>
<gene>
    <name evidence="10" type="ORF">A5892_06330</name>
</gene>
<comment type="subcellular location">
    <subcellularLocation>
        <location evidence="1">Cell inner membrane</location>
        <topology evidence="1">Peripheral membrane protein</topology>
    </subcellularLocation>
</comment>
<dbReference type="Pfam" id="PF00005">
    <property type="entry name" value="ABC_tran"/>
    <property type="match status" value="1"/>
</dbReference>
<dbReference type="GO" id="GO:0005524">
    <property type="term" value="F:ATP binding"/>
    <property type="evidence" value="ECO:0007669"/>
    <property type="project" value="UniProtKB-KW"/>
</dbReference>
<keyword evidence="5" id="KW-0547">Nucleotide-binding</keyword>